<evidence type="ECO:0000313" key="2">
    <source>
        <dbReference type="EMBL" id="CAB1446794.1"/>
    </source>
</evidence>
<name>A0A9N7VE09_PLEPL</name>
<accession>A0A9N7VE09</accession>
<reference evidence="2" key="1">
    <citation type="submission" date="2020-03" db="EMBL/GenBank/DDBJ databases">
        <authorList>
            <person name="Weist P."/>
        </authorList>
    </citation>
    <scope>NUCLEOTIDE SEQUENCE</scope>
</reference>
<dbReference type="Proteomes" id="UP001153269">
    <property type="component" value="Unassembled WGS sequence"/>
</dbReference>
<organism evidence="2 3">
    <name type="scientific">Pleuronectes platessa</name>
    <name type="common">European plaice</name>
    <dbReference type="NCBI Taxonomy" id="8262"/>
    <lineage>
        <taxon>Eukaryota</taxon>
        <taxon>Metazoa</taxon>
        <taxon>Chordata</taxon>
        <taxon>Craniata</taxon>
        <taxon>Vertebrata</taxon>
        <taxon>Euteleostomi</taxon>
        <taxon>Actinopterygii</taxon>
        <taxon>Neopterygii</taxon>
        <taxon>Teleostei</taxon>
        <taxon>Neoteleostei</taxon>
        <taxon>Acanthomorphata</taxon>
        <taxon>Carangaria</taxon>
        <taxon>Pleuronectiformes</taxon>
        <taxon>Pleuronectoidei</taxon>
        <taxon>Pleuronectidae</taxon>
        <taxon>Pleuronectes</taxon>
    </lineage>
</organism>
<feature type="compositionally biased region" description="Basic residues" evidence="1">
    <location>
        <begin position="1"/>
        <end position="11"/>
    </location>
</feature>
<proteinExistence type="predicted"/>
<sequence>MLPKPRPKTKGPRWPMQWKADGQSSDGSRLQSAVQERKLLIHRHPSSGLGERGGRRGGGGKTEHCLTPSVWPLSNAFAWHIHGSHSYTHVKLIPLDDSAEAHQGAHLHSSPTGYFYPGCATSHRQFFCVTTVNPFRKTLLLSSLLTTSRSYQQPRHPALLRSSPLTISQSYQHPAFLPCPTLNKHP</sequence>
<feature type="region of interest" description="Disordered" evidence="1">
    <location>
        <begin position="1"/>
        <end position="63"/>
    </location>
</feature>
<dbReference type="EMBL" id="CADEAL010003926">
    <property type="protein sequence ID" value="CAB1446794.1"/>
    <property type="molecule type" value="Genomic_DNA"/>
</dbReference>
<gene>
    <name evidence="2" type="ORF">PLEPLA_LOCUS34517</name>
</gene>
<dbReference type="AlphaFoldDB" id="A0A9N7VE09"/>
<protein>
    <submittedName>
        <fullName evidence="2">Uncharacterized protein</fullName>
    </submittedName>
</protein>
<evidence type="ECO:0000256" key="1">
    <source>
        <dbReference type="SAM" id="MobiDB-lite"/>
    </source>
</evidence>
<keyword evidence="3" id="KW-1185">Reference proteome</keyword>
<evidence type="ECO:0000313" key="3">
    <source>
        <dbReference type="Proteomes" id="UP001153269"/>
    </source>
</evidence>
<comment type="caution">
    <text evidence="2">The sequence shown here is derived from an EMBL/GenBank/DDBJ whole genome shotgun (WGS) entry which is preliminary data.</text>
</comment>
<feature type="compositionally biased region" description="Polar residues" evidence="1">
    <location>
        <begin position="22"/>
        <end position="34"/>
    </location>
</feature>